<evidence type="ECO:0000313" key="2">
    <source>
        <dbReference type="EMBL" id="MBP2324934.1"/>
    </source>
</evidence>
<accession>A0ABS4TKI4</accession>
<dbReference type="CDD" id="cd09008">
    <property type="entry name" value="MTAN"/>
    <property type="match status" value="1"/>
</dbReference>
<evidence type="ECO:0000313" key="3">
    <source>
        <dbReference type="Proteomes" id="UP001519332"/>
    </source>
</evidence>
<gene>
    <name evidence="2" type="ORF">JOF56_005319</name>
</gene>
<dbReference type="PANTHER" id="PTHR46832">
    <property type="entry name" value="5'-METHYLTHIOADENOSINE/S-ADENOSYLHOMOCYSTEINE NUCLEOSIDASE"/>
    <property type="match status" value="1"/>
</dbReference>
<dbReference type="Gene3D" id="3.40.50.1580">
    <property type="entry name" value="Nucleoside phosphorylase domain"/>
    <property type="match status" value="1"/>
</dbReference>
<keyword evidence="3" id="KW-1185">Reference proteome</keyword>
<organism evidence="2 3">
    <name type="scientific">Kibdelosporangium banguiense</name>
    <dbReference type="NCBI Taxonomy" id="1365924"/>
    <lineage>
        <taxon>Bacteria</taxon>
        <taxon>Bacillati</taxon>
        <taxon>Actinomycetota</taxon>
        <taxon>Actinomycetes</taxon>
        <taxon>Pseudonocardiales</taxon>
        <taxon>Pseudonocardiaceae</taxon>
        <taxon>Kibdelosporangium</taxon>
    </lineage>
</organism>
<dbReference type="InterPro" id="IPR000845">
    <property type="entry name" value="Nucleoside_phosphorylase_d"/>
</dbReference>
<evidence type="ECO:0000259" key="1">
    <source>
        <dbReference type="Pfam" id="PF01048"/>
    </source>
</evidence>
<dbReference type="PANTHER" id="PTHR46832:SF1">
    <property type="entry name" value="5'-METHYLTHIOADENOSINE_S-ADENOSYLHOMOCYSTEINE NUCLEOSIDASE"/>
    <property type="match status" value="1"/>
</dbReference>
<sequence>MRKNGNQTVVVLTALDVEYNAVRAHLTEIRRHVHHAGTQFEVGRLPGGGGEIVLAVTGQGNASAAVLAERAIAEFDPRALLFVGIAGALATDIELGDVVVGTKIYAYHGGLDEADGFYARPRAWEVSHELDQLARLVNRDRQAEGKVHFRAIAAGEVVLNSQTTPLADQLRRNYNDAAAIEMESAGTAQAAHFNRGLPTLTVRGISDRADGNKYLADSKGSQLVAARNAAGFAMDFVAELIGKPAGSQGLDWVVLDAPVDVQWRSDLARGADSGPAALEVHLVPADASRRLEVRRLERLPDELDSLGRTLGLFNGTEKLWSGQTGVGAAVHTTEYETSPAGIAVLRSGQMSGWTPLPRDSMGAVLDPADLVSRIRRLLEILAAIDLTPAPGIVPVIGIQPAIMVTEDSVQRMPRNRASGLGMRNEVRVLPDDSLPGEQFIRHPDEVAEELAARLMAEFRQRRY</sequence>
<dbReference type="RefSeq" id="WP_209642196.1">
    <property type="nucleotide sequence ID" value="NZ_JAGINW010000001.1"/>
</dbReference>
<dbReference type="Proteomes" id="UP001519332">
    <property type="component" value="Unassembled WGS sequence"/>
</dbReference>
<name>A0ABS4TKI4_9PSEU</name>
<protein>
    <submittedName>
        <fullName evidence="2">Nucleoside phosphorylase</fullName>
    </submittedName>
</protein>
<reference evidence="2 3" key="1">
    <citation type="submission" date="2021-03" db="EMBL/GenBank/DDBJ databases">
        <title>Sequencing the genomes of 1000 actinobacteria strains.</title>
        <authorList>
            <person name="Klenk H.-P."/>
        </authorList>
    </citation>
    <scope>NUCLEOTIDE SEQUENCE [LARGE SCALE GENOMIC DNA]</scope>
    <source>
        <strain evidence="2 3">DSM 46670</strain>
    </source>
</reference>
<dbReference type="SUPFAM" id="SSF53167">
    <property type="entry name" value="Purine and uridine phosphorylases"/>
    <property type="match status" value="1"/>
</dbReference>
<proteinExistence type="predicted"/>
<feature type="domain" description="Nucleoside phosphorylase" evidence="1">
    <location>
        <begin position="8"/>
        <end position="237"/>
    </location>
</feature>
<dbReference type="Pfam" id="PF01048">
    <property type="entry name" value="PNP_UDP_1"/>
    <property type="match status" value="1"/>
</dbReference>
<dbReference type="EMBL" id="JAGINW010000001">
    <property type="protein sequence ID" value="MBP2324934.1"/>
    <property type="molecule type" value="Genomic_DNA"/>
</dbReference>
<comment type="caution">
    <text evidence="2">The sequence shown here is derived from an EMBL/GenBank/DDBJ whole genome shotgun (WGS) entry which is preliminary data.</text>
</comment>
<dbReference type="InterPro" id="IPR035994">
    <property type="entry name" value="Nucleoside_phosphorylase_sf"/>
</dbReference>